<feature type="domain" description="CsbD-like" evidence="3">
    <location>
        <begin position="6"/>
        <end position="55"/>
    </location>
</feature>
<comment type="similarity">
    <text evidence="1">Belongs to the UPF0337 (CsbD) family.</text>
</comment>
<evidence type="ECO:0000256" key="1">
    <source>
        <dbReference type="ARBA" id="ARBA00009129"/>
    </source>
</evidence>
<accession>A0ABS1NEY0</accession>
<dbReference type="SUPFAM" id="SSF69047">
    <property type="entry name" value="Hypothetical protein YjbJ"/>
    <property type="match status" value="1"/>
</dbReference>
<evidence type="ECO:0000313" key="4">
    <source>
        <dbReference type="EMBL" id="MBL1098630.1"/>
    </source>
</evidence>
<protein>
    <submittedName>
        <fullName evidence="4">CsbD family protein</fullName>
    </submittedName>
</protein>
<organism evidence="4 5">
    <name type="scientific">Streptomyces coffeae</name>
    <dbReference type="NCBI Taxonomy" id="621382"/>
    <lineage>
        <taxon>Bacteria</taxon>
        <taxon>Bacillati</taxon>
        <taxon>Actinomycetota</taxon>
        <taxon>Actinomycetes</taxon>
        <taxon>Kitasatosporales</taxon>
        <taxon>Streptomycetaceae</taxon>
        <taxon>Streptomyces</taxon>
    </lineage>
</organism>
<name>A0ABS1NEY0_9ACTN</name>
<sequence length="57" mass="6242">MNVGKKMAHKAEELKGQAQKVFGRATGNRKVEAEGHGHQAKGGAKQVGEKIKDIFRR</sequence>
<evidence type="ECO:0000259" key="3">
    <source>
        <dbReference type="Pfam" id="PF05532"/>
    </source>
</evidence>
<evidence type="ECO:0000256" key="2">
    <source>
        <dbReference type="SAM" id="MobiDB-lite"/>
    </source>
</evidence>
<feature type="region of interest" description="Disordered" evidence="2">
    <location>
        <begin position="28"/>
        <end position="57"/>
    </location>
</feature>
<dbReference type="RefSeq" id="WP_201876021.1">
    <property type="nucleotide sequence ID" value="NZ_JAERRF010000009.1"/>
</dbReference>
<evidence type="ECO:0000313" key="5">
    <source>
        <dbReference type="Proteomes" id="UP000634229"/>
    </source>
</evidence>
<keyword evidence="5" id="KW-1185">Reference proteome</keyword>
<dbReference type="EMBL" id="JAERRF010000009">
    <property type="protein sequence ID" value="MBL1098630.1"/>
    <property type="molecule type" value="Genomic_DNA"/>
</dbReference>
<dbReference type="Pfam" id="PF05532">
    <property type="entry name" value="CsbD"/>
    <property type="match status" value="1"/>
</dbReference>
<dbReference type="InterPro" id="IPR036629">
    <property type="entry name" value="YjbJ_sf"/>
</dbReference>
<proteinExistence type="inferred from homology"/>
<gene>
    <name evidence="4" type="ORF">JK363_18585</name>
</gene>
<dbReference type="InterPro" id="IPR008462">
    <property type="entry name" value="CsbD"/>
</dbReference>
<feature type="compositionally biased region" description="Basic and acidic residues" evidence="2">
    <location>
        <begin position="47"/>
        <end position="57"/>
    </location>
</feature>
<comment type="caution">
    <text evidence="4">The sequence shown here is derived from an EMBL/GenBank/DDBJ whole genome shotgun (WGS) entry which is preliminary data.</text>
</comment>
<reference evidence="4 5" key="1">
    <citation type="submission" date="2021-01" db="EMBL/GenBank/DDBJ databases">
        <title>WGS of actinomycetes isolated from Thailand.</title>
        <authorList>
            <person name="Thawai C."/>
        </authorList>
    </citation>
    <scope>NUCLEOTIDE SEQUENCE [LARGE SCALE GENOMIC DNA]</scope>
    <source>
        <strain evidence="4 5">CA1R205</strain>
    </source>
</reference>
<dbReference type="Proteomes" id="UP000634229">
    <property type="component" value="Unassembled WGS sequence"/>
</dbReference>